<reference evidence="1 2" key="1">
    <citation type="journal article" date="2013" name="Genome Announc.">
        <title>Whole-Genome Sequence of Microcystis aeruginosa TAIHU98, a Nontoxic Bloom-Forming Strain Isolated from Taihu Lake, China.</title>
        <authorList>
            <person name="Yang C."/>
            <person name="Zhang W."/>
            <person name="Ren M."/>
            <person name="Song L."/>
            <person name="Li T."/>
            <person name="Zhao J."/>
        </authorList>
    </citation>
    <scope>NUCLEOTIDE SEQUENCE [LARGE SCALE GENOMIC DNA]</scope>
    <source>
        <strain evidence="1 2">TAIHU98</strain>
    </source>
</reference>
<dbReference type="Proteomes" id="UP000010932">
    <property type="component" value="Unassembled WGS sequence"/>
</dbReference>
<dbReference type="EMBL" id="ANKQ01000003">
    <property type="protein sequence ID" value="ELP52772.1"/>
    <property type="molecule type" value="Genomic_DNA"/>
</dbReference>
<protein>
    <submittedName>
        <fullName evidence="1">Uncharacterized protein</fullName>
    </submittedName>
</protein>
<proteinExistence type="predicted"/>
<dbReference type="AlphaFoldDB" id="L7E3A2"/>
<organism evidence="1 2">
    <name type="scientific">Microcystis aeruginosa TAIHU98</name>
    <dbReference type="NCBI Taxonomy" id="1134457"/>
    <lineage>
        <taxon>Bacteria</taxon>
        <taxon>Bacillati</taxon>
        <taxon>Cyanobacteriota</taxon>
        <taxon>Cyanophyceae</taxon>
        <taxon>Oscillatoriophycideae</taxon>
        <taxon>Chroococcales</taxon>
        <taxon>Microcystaceae</taxon>
        <taxon>Microcystis</taxon>
    </lineage>
</organism>
<accession>L7E3A2</accession>
<name>L7E3A2_MICAE</name>
<evidence type="ECO:0000313" key="2">
    <source>
        <dbReference type="Proteomes" id="UP000010932"/>
    </source>
</evidence>
<sequence length="44" mass="5137">MKGSWLPQRRTLVFQSKNSPWQGVIMALTKFLSLVSRLRKCQIC</sequence>
<evidence type="ECO:0000313" key="1">
    <source>
        <dbReference type="EMBL" id="ELP52772.1"/>
    </source>
</evidence>
<comment type="caution">
    <text evidence="1">The sequence shown here is derived from an EMBL/GenBank/DDBJ whole genome shotgun (WGS) entry which is preliminary data.</text>
</comment>
<gene>
    <name evidence="1" type="ORF">O53_4499</name>
</gene>